<proteinExistence type="predicted"/>
<dbReference type="EMBL" id="CP097511">
    <property type="protein sequence ID" value="URE48492.1"/>
    <property type="molecule type" value="Genomic_DNA"/>
</dbReference>
<evidence type="ECO:0000313" key="2">
    <source>
        <dbReference type="Proteomes" id="UP001055439"/>
    </source>
</evidence>
<reference evidence="1" key="1">
    <citation type="submission" date="2022-05" db="EMBL/GenBank/DDBJ databases">
        <title>The Musa troglodytarum L. genome provides insights into the mechanism of non-climacteric behaviour and enrichment of carotenoids.</title>
        <authorList>
            <person name="Wang J."/>
        </authorList>
    </citation>
    <scope>NUCLEOTIDE SEQUENCE</scope>
    <source>
        <tissue evidence="1">Leaf</tissue>
    </source>
</reference>
<dbReference type="OrthoDB" id="1904255at2759"/>
<dbReference type="Proteomes" id="UP001055439">
    <property type="component" value="Chromosome 9"/>
</dbReference>
<sequence length="139" mass="14990">HQESKDYPRVRKPVSRSAEQHLHVHALKIYGSTVSVERRADAIWSSAYCKTISHGLQAQFSSCSHDCPPALQWPRGPAIDDLPLAGDAAAAKVRGGRGALVARCDFIGSPMNIVNPPLTVISIHCKMVGGASPEWVGLR</sequence>
<evidence type="ECO:0000313" key="1">
    <source>
        <dbReference type="EMBL" id="URE48492.1"/>
    </source>
</evidence>
<gene>
    <name evidence="1" type="ORF">MUK42_14397</name>
</gene>
<dbReference type="AlphaFoldDB" id="A0A9E7IIP1"/>
<organism evidence="1 2">
    <name type="scientific">Musa troglodytarum</name>
    <name type="common">fe'i banana</name>
    <dbReference type="NCBI Taxonomy" id="320322"/>
    <lineage>
        <taxon>Eukaryota</taxon>
        <taxon>Viridiplantae</taxon>
        <taxon>Streptophyta</taxon>
        <taxon>Embryophyta</taxon>
        <taxon>Tracheophyta</taxon>
        <taxon>Spermatophyta</taxon>
        <taxon>Magnoliopsida</taxon>
        <taxon>Liliopsida</taxon>
        <taxon>Zingiberales</taxon>
        <taxon>Musaceae</taxon>
        <taxon>Musa</taxon>
    </lineage>
</organism>
<keyword evidence="2" id="KW-1185">Reference proteome</keyword>
<accession>A0A9E7IIP1</accession>
<name>A0A9E7IIP1_9LILI</name>
<protein>
    <submittedName>
        <fullName evidence="1">Uncharacterized protein</fullName>
    </submittedName>
</protein>
<feature type="non-terminal residue" evidence="1">
    <location>
        <position position="1"/>
    </location>
</feature>